<evidence type="ECO:0000313" key="3">
    <source>
        <dbReference type="EMBL" id="CAH0530321.1"/>
    </source>
</evidence>
<evidence type="ECO:0000313" key="4">
    <source>
        <dbReference type="Proteomes" id="UP000838160"/>
    </source>
</evidence>
<gene>
    <name evidence="3" type="primary">kdgM_6</name>
    <name evidence="3" type="ORF">VHP8226_03962</name>
</gene>
<dbReference type="PANTHER" id="PTHR38105">
    <property type="entry name" value="OUTER MEMBRANE PROTEIN-RELATED-RELATED"/>
    <property type="match status" value="1"/>
</dbReference>
<reference evidence="3" key="1">
    <citation type="submission" date="2021-12" db="EMBL/GenBank/DDBJ databases">
        <authorList>
            <person name="Rodrigo-Torres L."/>
            <person name="Arahal R. D."/>
            <person name="Lucena T."/>
        </authorList>
    </citation>
    <scope>NUCLEOTIDE SEQUENCE</scope>
    <source>
        <strain evidence="3">CECT 8226</strain>
    </source>
</reference>
<evidence type="ECO:0000256" key="2">
    <source>
        <dbReference type="SAM" id="SignalP"/>
    </source>
</evidence>
<dbReference type="EMBL" id="CAKLCM010000003">
    <property type="protein sequence ID" value="CAH0530321.1"/>
    <property type="molecule type" value="Genomic_DNA"/>
</dbReference>
<comment type="caution">
    <text evidence="3">The sequence shown here is derived from an EMBL/GenBank/DDBJ whole genome shotgun (WGS) entry which is preliminary data.</text>
</comment>
<protein>
    <submittedName>
        <fullName evidence="3">Oligogalacturonate-specific porin KdgM</fullName>
    </submittedName>
</protein>
<accession>A0ABM8ZNS9</accession>
<organism evidence="3 4">
    <name type="scientific">Vibrio hippocampi</name>
    <dbReference type="NCBI Taxonomy" id="654686"/>
    <lineage>
        <taxon>Bacteria</taxon>
        <taxon>Pseudomonadati</taxon>
        <taxon>Pseudomonadota</taxon>
        <taxon>Gammaproteobacteria</taxon>
        <taxon>Vibrionales</taxon>
        <taxon>Vibrionaceae</taxon>
        <taxon>Vibrio</taxon>
    </lineage>
</organism>
<evidence type="ECO:0000256" key="1">
    <source>
        <dbReference type="ARBA" id="ARBA00022729"/>
    </source>
</evidence>
<sequence length="244" mass="28639">MFKFNKIATLIAATIISTGLSAASVDFRQEYRNEQDNQDQYQSRVKIGASVGKHFFGLEAKQKGKPFTDWERGDNEFEYGYRFDLDKQWRVTPSMPITFSSGYVTFKPQVRVQYKFDSGVVAKLRYRHQFRNYAEDNSTTGRDGEQHSVLNSSKLTANLDWKLGDWQFGLEGNYVEDFINKEWKLGTNAEYEWDYNLKVGYKQKDWKWRPYFELGNIQCSSSSGCGDDYRSRQLRTRVGITYYF</sequence>
<proteinExistence type="predicted"/>
<dbReference type="InterPro" id="IPR009331">
    <property type="entry name" value="Oligogalacturonate-sp_porin"/>
</dbReference>
<feature type="signal peptide" evidence="2">
    <location>
        <begin position="1"/>
        <end position="22"/>
    </location>
</feature>
<keyword evidence="1 2" id="KW-0732">Signal</keyword>
<keyword evidence="4" id="KW-1185">Reference proteome</keyword>
<dbReference type="RefSeq" id="WP_237486828.1">
    <property type="nucleotide sequence ID" value="NZ_CAKLCM010000003.1"/>
</dbReference>
<dbReference type="InterPro" id="IPR053713">
    <property type="entry name" value="Bact_OM_Channel_sf"/>
</dbReference>
<dbReference type="PANTHER" id="PTHR38105:SF5">
    <property type="entry name" value="OUTER MEMBRANE PROTEIN"/>
    <property type="match status" value="1"/>
</dbReference>
<feature type="chain" id="PRO_5045743848" evidence="2">
    <location>
        <begin position="23"/>
        <end position="244"/>
    </location>
</feature>
<dbReference type="Pfam" id="PF06178">
    <property type="entry name" value="KdgM"/>
    <property type="match status" value="1"/>
</dbReference>
<name>A0ABM8ZNS9_9VIBR</name>
<dbReference type="Gene3D" id="2.40.160.40">
    <property type="entry name" value="monomeric porin ompg"/>
    <property type="match status" value="1"/>
</dbReference>
<dbReference type="Proteomes" id="UP000838160">
    <property type="component" value="Unassembled WGS sequence"/>
</dbReference>